<gene>
    <name evidence="3" type="ORF">EYD46_02005</name>
</gene>
<feature type="signal peptide" evidence="1">
    <location>
        <begin position="1"/>
        <end position="21"/>
    </location>
</feature>
<sequence>MKIKKILSVLTFLLAISFVNSQELLDLLDKEHKDTLRFTEATFKFSRITYGHSVQTRKNGTLDVFISNRFWNTPEERSQSFFVDRINTRFALEYGVSDRLLLGVGGSTFDERFDGFLKYKLVRQGVAGQRSPITISLLQSVSRFSDMLPYSSPGNKTSERLSFTSQILIAKKITPDFSLQISPTFIHRGIIFNEADPQNHFAIGFGGRYKLGGHISLVSEYYYVANPITSFDTYGPFSLGVNWELSDVMLQFMLTNAVSMVEDAFITQTRNNFNFKNPNLNFGFNFTYTIHFKNRLKR</sequence>
<feature type="domain" description="DUF5777" evidence="2">
    <location>
        <begin position="43"/>
        <end position="288"/>
    </location>
</feature>
<keyword evidence="1" id="KW-0732">Signal</keyword>
<evidence type="ECO:0000259" key="2">
    <source>
        <dbReference type="Pfam" id="PF19089"/>
    </source>
</evidence>
<reference evidence="3 4" key="1">
    <citation type="journal article" date="2015" name="Int. J. Syst. Evol. Microbiol.">
        <title>Hyunsoonleella pacifica sp. nov., isolated from seawater of South Pacific Gyre.</title>
        <authorList>
            <person name="Gao X."/>
            <person name="Zhang Z."/>
            <person name="Dai X."/>
            <person name="Zhang X.H."/>
        </authorList>
    </citation>
    <scope>NUCLEOTIDE SEQUENCE [LARGE SCALE GENOMIC DNA]</scope>
    <source>
        <strain evidence="3 4">SW033</strain>
    </source>
</reference>
<dbReference type="AlphaFoldDB" id="A0A4Q9FSA2"/>
<dbReference type="Pfam" id="PF19089">
    <property type="entry name" value="DUF5777"/>
    <property type="match status" value="1"/>
</dbReference>
<evidence type="ECO:0000313" key="3">
    <source>
        <dbReference type="EMBL" id="TBN18863.1"/>
    </source>
</evidence>
<dbReference type="InterPro" id="IPR045916">
    <property type="entry name" value="DUF5777"/>
</dbReference>
<keyword evidence="4" id="KW-1185">Reference proteome</keyword>
<evidence type="ECO:0000256" key="1">
    <source>
        <dbReference type="SAM" id="SignalP"/>
    </source>
</evidence>
<protein>
    <recommendedName>
        <fullName evidence="2">DUF5777 domain-containing protein</fullName>
    </recommendedName>
</protein>
<comment type="caution">
    <text evidence="3">The sequence shown here is derived from an EMBL/GenBank/DDBJ whole genome shotgun (WGS) entry which is preliminary data.</text>
</comment>
<accession>A0A4Q9FSA2</accession>
<feature type="chain" id="PRO_5020777736" description="DUF5777 domain-containing protein" evidence="1">
    <location>
        <begin position="22"/>
        <end position="298"/>
    </location>
</feature>
<name>A0A4Q9FSA2_9FLAO</name>
<proteinExistence type="predicted"/>
<dbReference type="RefSeq" id="WP_130935379.1">
    <property type="nucleotide sequence ID" value="NZ_BMEE01000001.1"/>
</dbReference>
<dbReference type="EMBL" id="SIRS01000001">
    <property type="protein sequence ID" value="TBN18863.1"/>
    <property type="molecule type" value="Genomic_DNA"/>
</dbReference>
<dbReference type="Proteomes" id="UP000292372">
    <property type="component" value="Unassembled WGS sequence"/>
</dbReference>
<organism evidence="3 4">
    <name type="scientific">Hyunsoonleella pacifica</name>
    <dbReference type="NCBI Taxonomy" id="1080224"/>
    <lineage>
        <taxon>Bacteria</taxon>
        <taxon>Pseudomonadati</taxon>
        <taxon>Bacteroidota</taxon>
        <taxon>Flavobacteriia</taxon>
        <taxon>Flavobacteriales</taxon>
        <taxon>Flavobacteriaceae</taxon>
    </lineage>
</organism>
<dbReference type="OrthoDB" id="1117410at2"/>
<evidence type="ECO:0000313" key="4">
    <source>
        <dbReference type="Proteomes" id="UP000292372"/>
    </source>
</evidence>